<keyword evidence="1" id="KW-0812">Transmembrane</keyword>
<feature type="transmembrane region" description="Helical" evidence="1">
    <location>
        <begin position="12"/>
        <end position="31"/>
    </location>
</feature>
<dbReference type="Proteomes" id="UP001055115">
    <property type="component" value="Unassembled WGS sequence"/>
</dbReference>
<dbReference type="GeneID" id="73330883"/>
<comment type="caution">
    <text evidence="2">The sequence shown here is derived from an EMBL/GenBank/DDBJ whole genome shotgun (WGS) entry which is preliminary data.</text>
</comment>
<keyword evidence="3" id="KW-1185">Reference proteome</keyword>
<keyword evidence="1" id="KW-0472">Membrane</keyword>
<feature type="transmembrane region" description="Helical" evidence="1">
    <location>
        <begin position="51"/>
        <end position="72"/>
    </location>
</feature>
<evidence type="ECO:0000313" key="2">
    <source>
        <dbReference type="EMBL" id="GKT49900.1"/>
    </source>
</evidence>
<name>A0AA37PD26_9PEZI</name>
<gene>
    <name evidence="2" type="ORF">ColSpa_10081</name>
</gene>
<organism evidence="2 3">
    <name type="scientific">Colletotrichum spaethianum</name>
    <dbReference type="NCBI Taxonomy" id="700344"/>
    <lineage>
        <taxon>Eukaryota</taxon>
        <taxon>Fungi</taxon>
        <taxon>Dikarya</taxon>
        <taxon>Ascomycota</taxon>
        <taxon>Pezizomycotina</taxon>
        <taxon>Sordariomycetes</taxon>
        <taxon>Hypocreomycetidae</taxon>
        <taxon>Glomerellales</taxon>
        <taxon>Glomerellaceae</taxon>
        <taxon>Colletotrichum</taxon>
        <taxon>Colletotrichum spaethianum species complex</taxon>
    </lineage>
</organism>
<sequence length="99" mass="10540">MVVAQWSGEIEAIVGFIKALFFRGLMLAAFISPTTFLGSSSLVLGLLKLSISGVLLALINFMSGLSCGNVFLHPSSRTLYNLAQNVYNVSEVWIAAAAT</sequence>
<dbReference type="RefSeq" id="XP_049132250.1">
    <property type="nucleotide sequence ID" value="XM_049276293.1"/>
</dbReference>
<protein>
    <submittedName>
        <fullName evidence="2">Uncharacterized protein</fullName>
    </submittedName>
</protein>
<evidence type="ECO:0000256" key="1">
    <source>
        <dbReference type="SAM" id="Phobius"/>
    </source>
</evidence>
<dbReference type="EMBL" id="BQXU01000033">
    <property type="protein sequence ID" value="GKT49900.1"/>
    <property type="molecule type" value="Genomic_DNA"/>
</dbReference>
<proteinExistence type="predicted"/>
<dbReference type="AlphaFoldDB" id="A0AA37PD26"/>
<keyword evidence="1" id="KW-1133">Transmembrane helix</keyword>
<evidence type="ECO:0000313" key="3">
    <source>
        <dbReference type="Proteomes" id="UP001055115"/>
    </source>
</evidence>
<reference evidence="2 3" key="1">
    <citation type="submission" date="2022-03" db="EMBL/GenBank/DDBJ databases">
        <title>Genome data of Colletotrichum spp.</title>
        <authorList>
            <person name="Utami Y.D."/>
            <person name="Hiruma K."/>
        </authorList>
    </citation>
    <scope>NUCLEOTIDE SEQUENCE [LARGE SCALE GENOMIC DNA]</scope>
    <source>
        <strain evidence="2 3">MAFF 239500</strain>
    </source>
</reference>
<accession>A0AA37PD26</accession>